<keyword evidence="2" id="KW-0378">Hydrolase</keyword>
<dbReference type="PANTHER" id="PTHR42951:SF22">
    <property type="entry name" value="METALLO BETA-LACTAMASE SUPERFAMILY LIPOPROTEIN"/>
    <property type="match status" value="1"/>
</dbReference>
<evidence type="ECO:0000313" key="3">
    <source>
        <dbReference type="Proteomes" id="UP000294894"/>
    </source>
</evidence>
<dbReference type="SMART" id="SM00849">
    <property type="entry name" value="Lactamase_B"/>
    <property type="match status" value="1"/>
</dbReference>
<proteinExistence type="predicted"/>
<dbReference type="Gene3D" id="3.60.15.10">
    <property type="entry name" value="Ribonuclease Z/Hydroxyacylglutathione hydrolase-like"/>
    <property type="match status" value="1"/>
</dbReference>
<dbReference type="SUPFAM" id="SSF56281">
    <property type="entry name" value="Metallo-hydrolase/oxidoreductase"/>
    <property type="match status" value="1"/>
</dbReference>
<dbReference type="KEGG" id="noy:EXE57_16235"/>
<dbReference type="Pfam" id="PF00753">
    <property type="entry name" value="Lactamase_B"/>
    <property type="match status" value="1"/>
</dbReference>
<dbReference type="PANTHER" id="PTHR42951">
    <property type="entry name" value="METALLO-BETA-LACTAMASE DOMAIN-CONTAINING"/>
    <property type="match status" value="1"/>
</dbReference>
<sequence length="278" mass="30096">MLTPVADGVLVHQSELLRNNAVVVEGRNGVLLVDPGLTDSELRCLAHDLRELDRPVVAGFATHPDWDHVLWHADLGEAPRFGTARCADFMHALRSDADWRARVTEGLPPEIAEEVPLDPFGLITALPAGTTHLPWDGPPVRVVEHPAHAPGHAALVVEDRRVLVAGDMLSDVFVPMLDDWNNAHDPVEGYLTGLRLLEDVVGGVDVVVPGHGSVGKGEQVGARIRLDRAYVDALRDGRTPDDPRIGPSVEPGWEWVADIHTGQAEALARRRGRDATSG</sequence>
<evidence type="ECO:0000313" key="2">
    <source>
        <dbReference type="EMBL" id="QBR93648.1"/>
    </source>
</evidence>
<gene>
    <name evidence="2" type="ORF">EXE57_16235</name>
</gene>
<dbReference type="OrthoDB" id="3813329at2"/>
<feature type="domain" description="Metallo-beta-lactamase" evidence="1">
    <location>
        <begin position="18"/>
        <end position="211"/>
    </location>
</feature>
<dbReference type="AlphaFoldDB" id="A0A4P7GN79"/>
<protein>
    <submittedName>
        <fullName evidence="2">MBL fold metallo-hydrolase</fullName>
    </submittedName>
</protein>
<dbReference type="InterPro" id="IPR036866">
    <property type="entry name" value="RibonucZ/Hydroxyglut_hydro"/>
</dbReference>
<accession>A0A4P7GN79</accession>
<keyword evidence="3" id="KW-1185">Reference proteome</keyword>
<dbReference type="RefSeq" id="WP_135079277.1">
    <property type="nucleotide sequence ID" value="NZ_CP038267.1"/>
</dbReference>
<dbReference type="InterPro" id="IPR050855">
    <property type="entry name" value="NDM-1-like"/>
</dbReference>
<dbReference type="Proteomes" id="UP000294894">
    <property type="component" value="Chromosome"/>
</dbReference>
<dbReference type="GO" id="GO:0016787">
    <property type="term" value="F:hydrolase activity"/>
    <property type="evidence" value="ECO:0007669"/>
    <property type="project" value="UniProtKB-KW"/>
</dbReference>
<dbReference type="InterPro" id="IPR001279">
    <property type="entry name" value="Metallo-B-lactamas"/>
</dbReference>
<reference evidence="2 3" key="1">
    <citation type="submission" date="2019-03" db="EMBL/GenBank/DDBJ databases">
        <title>Three New Species of Nocardioides, Nocardioides euryhalodurans sp. nov., Nocardioides seonyuensis sp. nov. and Nocardioides eburneoflavus sp. nov., Iolated from Soil.</title>
        <authorList>
            <person name="Roh S.G."/>
            <person name="Lee C."/>
            <person name="Kim M.-K."/>
            <person name="Kim S.B."/>
        </authorList>
    </citation>
    <scope>NUCLEOTIDE SEQUENCE [LARGE SCALE GENOMIC DNA]</scope>
    <source>
        <strain evidence="2 3">MMS17-SY117</strain>
    </source>
</reference>
<dbReference type="EMBL" id="CP038267">
    <property type="protein sequence ID" value="QBR93648.1"/>
    <property type="molecule type" value="Genomic_DNA"/>
</dbReference>
<organism evidence="2 3">
    <name type="scientific">Nocardioides euryhalodurans</name>
    <dbReference type="NCBI Taxonomy" id="2518370"/>
    <lineage>
        <taxon>Bacteria</taxon>
        <taxon>Bacillati</taxon>
        <taxon>Actinomycetota</taxon>
        <taxon>Actinomycetes</taxon>
        <taxon>Propionibacteriales</taxon>
        <taxon>Nocardioidaceae</taxon>
        <taxon>Nocardioides</taxon>
    </lineage>
</organism>
<evidence type="ECO:0000259" key="1">
    <source>
        <dbReference type="SMART" id="SM00849"/>
    </source>
</evidence>
<name>A0A4P7GN79_9ACTN</name>